<evidence type="ECO:0000313" key="6">
    <source>
        <dbReference type="EMBL" id="CAK0822946.1"/>
    </source>
</evidence>
<evidence type="ECO:0000256" key="1">
    <source>
        <dbReference type="ARBA" id="ARBA00004123"/>
    </source>
</evidence>
<keyword evidence="7" id="KW-1185">Reference proteome</keyword>
<dbReference type="PANTHER" id="PTHR10507">
    <property type="entry name" value="CDC45-RELATED PROTEIN"/>
    <property type="match status" value="1"/>
</dbReference>
<reference evidence="6" key="1">
    <citation type="submission" date="2023-10" db="EMBL/GenBank/DDBJ databases">
        <authorList>
            <person name="Chen Y."/>
            <person name="Shah S."/>
            <person name="Dougan E. K."/>
            <person name="Thang M."/>
            <person name="Chan C."/>
        </authorList>
    </citation>
    <scope>NUCLEOTIDE SEQUENCE [LARGE SCALE GENOMIC DNA]</scope>
</reference>
<evidence type="ECO:0000256" key="2">
    <source>
        <dbReference type="ARBA" id="ARBA00010727"/>
    </source>
</evidence>
<evidence type="ECO:0000256" key="4">
    <source>
        <dbReference type="ARBA" id="ARBA00023242"/>
    </source>
</evidence>
<name>A0ABN9RV10_9DINO</name>
<keyword evidence="4" id="KW-0539">Nucleus</keyword>
<comment type="similarity">
    <text evidence="2">Belongs to the CDC45 family.</text>
</comment>
<protein>
    <submittedName>
        <fullName evidence="6">Uncharacterized protein</fullName>
    </submittedName>
</protein>
<evidence type="ECO:0000256" key="5">
    <source>
        <dbReference type="ARBA" id="ARBA00023306"/>
    </source>
</evidence>
<dbReference type="InterPro" id="IPR003874">
    <property type="entry name" value="CDC45"/>
</dbReference>
<gene>
    <name evidence="6" type="ORF">PCOR1329_LOCUS23837</name>
</gene>
<dbReference type="PANTHER" id="PTHR10507:SF0">
    <property type="entry name" value="CELL DIVISION CONTROL PROTEIN 45 HOMOLOG"/>
    <property type="match status" value="1"/>
</dbReference>
<comment type="caution">
    <text evidence="6">The sequence shown here is derived from an EMBL/GenBank/DDBJ whole genome shotgun (WGS) entry which is preliminary data.</text>
</comment>
<evidence type="ECO:0000313" key="7">
    <source>
        <dbReference type="Proteomes" id="UP001189429"/>
    </source>
</evidence>
<dbReference type="EMBL" id="CAUYUJ010008125">
    <property type="protein sequence ID" value="CAK0822946.1"/>
    <property type="molecule type" value="Genomic_DNA"/>
</dbReference>
<organism evidence="6 7">
    <name type="scientific">Prorocentrum cordatum</name>
    <dbReference type="NCBI Taxonomy" id="2364126"/>
    <lineage>
        <taxon>Eukaryota</taxon>
        <taxon>Sar</taxon>
        <taxon>Alveolata</taxon>
        <taxon>Dinophyceae</taxon>
        <taxon>Prorocentrales</taxon>
        <taxon>Prorocentraceae</taxon>
        <taxon>Prorocentrum</taxon>
    </lineage>
</organism>
<proteinExistence type="inferred from homology"/>
<dbReference type="Proteomes" id="UP001189429">
    <property type="component" value="Unassembled WGS sequence"/>
</dbReference>
<sequence length="310" mass="35068">MHSPYFYGAFKLHRDKGVRLLKRFFAQAGISPSQYGQFFCKMQLPIRKTIKKKFQQYGKDVGLTERNMFLDQFVRNNGLLDDVSTSLFLNELSCSDAAHILLAQLSSVPASLSGASLDKLPTNADGHRDLQAIQVLERETMCENFYRATDAVLNKDSASLKEGLGLAVEVAKAVQSMARMIVDTKLMRKCSRFRWCKVEQPGHIFRHSLSVRKLSVWLLQVFFSELSGTKGDSQKPLLMILHDRVRESYLCVGTTPKKGAWEGDCFGSIFRSALRADPSLKFAYDFFDKSCIEIAVDDFDRFLELITSTA</sequence>
<comment type="subcellular location">
    <subcellularLocation>
        <location evidence="1">Nucleus</location>
    </subcellularLocation>
</comment>
<evidence type="ECO:0000256" key="3">
    <source>
        <dbReference type="ARBA" id="ARBA00022705"/>
    </source>
</evidence>
<keyword evidence="5" id="KW-0131">Cell cycle</keyword>
<dbReference type="Pfam" id="PF02724">
    <property type="entry name" value="CDC45"/>
    <property type="match status" value="1"/>
</dbReference>
<keyword evidence="3" id="KW-0235">DNA replication</keyword>
<accession>A0ABN9RV10</accession>